<evidence type="ECO:0000313" key="12">
    <source>
        <dbReference type="Proteomes" id="UP000028824"/>
    </source>
</evidence>
<dbReference type="InterPro" id="IPR043429">
    <property type="entry name" value="ArtM/GltK/GlnP/TcyL/YhdX-like"/>
</dbReference>
<dbReference type="NCBIfam" id="TIGR01726">
    <property type="entry name" value="HEQRo_perm_3TM"/>
    <property type="match status" value="1"/>
</dbReference>
<comment type="caution">
    <text evidence="11">The sequence shown here is derived from an EMBL/GenBank/DDBJ whole genome shotgun (WGS) entry which is preliminary data.</text>
</comment>
<dbReference type="InterPro" id="IPR000515">
    <property type="entry name" value="MetI-like"/>
</dbReference>
<sequence>MHFDWPYFWHQLLTPGDKFLTGLGLTVSMALCAEIIGLVLGLVIAQMRLSRPRPLRAFASLYIWAIRGTPLLVQIVFIYTGLAAAGIMRFRDFTLFDITVSGSVQAGIIALGLHEAAYMAEIFRSGIQAVDRGQFEAAKAIGMPPSMMMRYVVLPQALRVVLLPIGNQFNILLKNTTLVSVIGVSEMMLVTETINSATFRTFELYSVLGLYFLMLTSLWTLFMRWAEKRLELSSRGTATR</sequence>
<feature type="transmembrane region" description="Helical" evidence="9">
    <location>
        <begin position="202"/>
        <end position="222"/>
    </location>
</feature>
<dbReference type="AlphaFoldDB" id="A0A086XXP7"/>
<dbReference type="Gene3D" id="1.10.3720.10">
    <property type="entry name" value="MetI-like"/>
    <property type="match status" value="1"/>
</dbReference>
<feature type="transmembrane region" description="Helical" evidence="9">
    <location>
        <begin position="93"/>
        <end position="114"/>
    </location>
</feature>
<dbReference type="GO" id="GO:0006865">
    <property type="term" value="P:amino acid transport"/>
    <property type="evidence" value="ECO:0007669"/>
    <property type="project" value="UniProtKB-KW"/>
</dbReference>
<accession>A0A086XXP7</accession>
<keyword evidence="3 9" id="KW-0813">Transport</keyword>
<dbReference type="eggNOG" id="COG0765">
    <property type="taxonomic scope" value="Bacteria"/>
</dbReference>
<dbReference type="OrthoDB" id="9814550at2"/>
<dbReference type="InterPro" id="IPR010065">
    <property type="entry name" value="AA_ABC_transptr_permease_3TM"/>
</dbReference>
<feature type="domain" description="ABC transmembrane type-1" evidence="10">
    <location>
        <begin position="23"/>
        <end position="223"/>
    </location>
</feature>
<evidence type="ECO:0000256" key="9">
    <source>
        <dbReference type="RuleBase" id="RU363032"/>
    </source>
</evidence>
<keyword evidence="6" id="KW-0029">Amino-acid transport</keyword>
<evidence type="ECO:0000256" key="4">
    <source>
        <dbReference type="ARBA" id="ARBA00022475"/>
    </source>
</evidence>
<evidence type="ECO:0000256" key="3">
    <source>
        <dbReference type="ARBA" id="ARBA00022448"/>
    </source>
</evidence>
<keyword evidence="12" id="KW-1185">Reference proteome</keyword>
<dbReference type="CDD" id="cd06261">
    <property type="entry name" value="TM_PBP2"/>
    <property type="match status" value="1"/>
</dbReference>
<proteinExistence type="inferred from homology"/>
<dbReference type="PROSITE" id="PS50928">
    <property type="entry name" value="ABC_TM1"/>
    <property type="match status" value="1"/>
</dbReference>
<dbReference type="PANTHER" id="PTHR30614:SF0">
    <property type="entry name" value="L-CYSTINE TRANSPORT SYSTEM PERMEASE PROTEIN TCYL"/>
    <property type="match status" value="1"/>
</dbReference>
<evidence type="ECO:0000256" key="1">
    <source>
        <dbReference type="ARBA" id="ARBA00004429"/>
    </source>
</evidence>
<organism evidence="11 12">
    <name type="scientific">Paenirhodobacter enshiensis</name>
    <dbReference type="NCBI Taxonomy" id="1105367"/>
    <lineage>
        <taxon>Bacteria</taxon>
        <taxon>Pseudomonadati</taxon>
        <taxon>Pseudomonadota</taxon>
        <taxon>Alphaproteobacteria</taxon>
        <taxon>Rhodobacterales</taxon>
        <taxon>Rhodobacter group</taxon>
        <taxon>Paenirhodobacter</taxon>
    </lineage>
</organism>
<dbReference type="Pfam" id="PF00528">
    <property type="entry name" value="BPD_transp_1"/>
    <property type="match status" value="1"/>
</dbReference>
<dbReference type="Proteomes" id="UP000028824">
    <property type="component" value="Unassembled WGS sequence"/>
</dbReference>
<keyword evidence="5 9" id="KW-0812">Transmembrane</keyword>
<evidence type="ECO:0000256" key="5">
    <source>
        <dbReference type="ARBA" id="ARBA00022692"/>
    </source>
</evidence>
<dbReference type="SUPFAM" id="SSF161098">
    <property type="entry name" value="MetI-like"/>
    <property type="match status" value="1"/>
</dbReference>
<keyword evidence="8 9" id="KW-0472">Membrane</keyword>
<protein>
    <submittedName>
        <fullName evidence="11">Polar amino acid ABC transporter permease</fullName>
    </submittedName>
</protein>
<dbReference type="PANTHER" id="PTHR30614">
    <property type="entry name" value="MEMBRANE COMPONENT OF AMINO ACID ABC TRANSPORTER"/>
    <property type="match status" value="1"/>
</dbReference>
<keyword evidence="7 9" id="KW-1133">Transmembrane helix</keyword>
<keyword evidence="4" id="KW-1003">Cell membrane</keyword>
<gene>
    <name evidence="11" type="ORF">CG50_00585</name>
</gene>
<reference evidence="11 12" key="1">
    <citation type="submission" date="2014-03" db="EMBL/GenBank/DDBJ databases">
        <title>Genome of Paenirhodobacter enshiensis DW2-9.</title>
        <authorList>
            <person name="Wang D."/>
            <person name="Wang G."/>
        </authorList>
    </citation>
    <scope>NUCLEOTIDE SEQUENCE [LARGE SCALE GENOMIC DNA]</scope>
    <source>
        <strain evidence="11 12">DW2-9</strain>
    </source>
</reference>
<dbReference type="GO" id="GO:0043190">
    <property type="term" value="C:ATP-binding cassette (ABC) transporter complex"/>
    <property type="evidence" value="ECO:0007669"/>
    <property type="project" value="InterPro"/>
</dbReference>
<feature type="transmembrane region" description="Helical" evidence="9">
    <location>
        <begin position="20"/>
        <end position="45"/>
    </location>
</feature>
<name>A0A086XXP7_9RHOB</name>
<dbReference type="EMBL" id="JFZB01000012">
    <property type="protein sequence ID" value="KFI26797.1"/>
    <property type="molecule type" value="Genomic_DNA"/>
</dbReference>
<evidence type="ECO:0000256" key="7">
    <source>
        <dbReference type="ARBA" id="ARBA00022989"/>
    </source>
</evidence>
<feature type="transmembrane region" description="Helical" evidence="9">
    <location>
        <begin position="57"/>
        <end position="87"/>
    </location>
</feature>
<dbReference type="RefSeq" id="WP_036636955.1">
    <property type="nucleotide sequence ID" value="NZ_CAXYYU010000020.1"/>
</dbReference>
<dbReference type="GO" id="GO:0022857">
    <property type="term" value="F:transmembrane transporter activity"/>
    <property type="evidence" value="ECO:0007669"/>
    <property type="project" value="InterPro"/>
</dbReference>
<comment type="similarity">
    <text evidence="2">Belongs to the binding-protein-dependent transport system permease family. HisMQ subfamily.</text>
</comment>
<evidence type="ECO:0000256" key="2">
    <source>
        <dbReference type="ARBA" id="ARBA00010072"/>
    </source>
</evidence>
<dbReference type="InterPro" id="IPR035906">
    <property type="entry name" value="MetI-like_sf"/>
</dbReference>
<evidence type="ECO:0000259" key="10">
    <source>
        <dbReference type="PROSITE" id="PS50928"/>
    </source>
</evidence>
<comment type="subcellular location">
    <subcellularLocation>
        <location evidence="1">Cell inner membrane</location>
        <topology evidence="1">Multi-pass membrane protein</topology>
    </subcellularLocation>
    <subcellularLocation>
        <location evidence="9">Cell membrane</location>
        <topology evidence="9">Multi-pass membrane protein</topology>
    </subcellularLocation>
</comment>
<dbReference type="STRING" id="1105367.CG50_00585"/>
<evidence type="ECO:0000256" key="6">
    <source>
        <dbReference type="ARBA" id="ARBA00022970"/>
    </source>
</evidence>
<evidence type="ECO:0000313" key="11">
    <source>
        <dbReference type="EMBL" id="KFI26797.1"/>
    </source>
</evidence>
<evidence type="ECO:0000256" key="8">
    <source>
        <dbReference type="ARBA" id="ARBA00023136"/>
    </source>
</evidence>